<evidence type="ECO:0000313" key="4">
    <source>
        <dbReference type="EMBL" id="KIP10778.1"/>
    </source>
</evidence>
<feature type="domain" description="DUF7587" evidence="3">
    <location>
        <begin position="42"/>
        <end position="204"/>
    </location>
</feature>
<dbReference type="Proteomes" id="UP000053257">
    <property type="component" value="Unassembled WGS sequence"/>
</dbReference>
<dbReference type="InterPro" id="IPR056009">
    <property type="entry name" value="DUF7587"/>
</dbReference>
<name>A0A0C3PTD9_PHLG1</name>
<proteinExistence type="predicted"/>
<accession>A0A0C3PTD9</accession>
<organism evidence="4 5">
    <name type="scientific">Phlebiopsis gigantea (strain 11061_1 CR5-6)</name>
    <name type="common">White-rot fungus</name>
    <name type="synonym">Peniophora gigantea</name>
    <dbReference type="NCBI Taxonomy" id="745531"/>
    <lineage>
        <taxon>Eukaryota</taxon>
        <taxon>Fungi</taxon>
        <taxon>Dikarya</taxon>
        <taxon>Basidiomycota</taxon>
        <taxon>Agaricomycotina</taxon>
        <taxon>Agaricomycetes</taxon>
        <taxon>Polyporales</taxon>
        <taxon>Phanerochaetaceae</taxon>
        <taxon>Phlebiopsis</taxon>
    </lineage>
</organism>
<feature type="transmembrane region" description="Helical" evidence="2">
    <location>
        <begin position="453"/>
        <end position="477"/>
    </location>
</feature>
<evidence type="ECO:0000256" key="1">
    <source>
        <dbReference type="SAM" id="MobiDB-lite"/>
    </source>
</evidence>
<evidence type="ECO:0000259" key="3">
    <source>
        <dbReference type="Pfam" id="PF24494"/>
    </source>
</evidence>
<dbReference type="HOGENOM" id="CLU_028548_0_0_1"/>
<dbReference type="Pfam" id="PF24494">
    <property type="entry name" value="DUF7587"/>
    <property type="match status" value="1"/>
</dbReference>
<protein>
    <recommendedName>
        <fullName evidence="3">DUF7587 domain-containing protein</fullName>
    </recommendedName>
</protein>
<keyword evidence="2" id="KW-0812">Transmembrane</keyword>
<dbReference type="AlphaFoldDB" id="A0A0C3PTD9"/>
<dbReference type="EMBL" id="KN840451">
    <property type="protein sequence ID" value="KIP10778.1"/>
    <property type="molecule type" value="Genomic_DNA"/>
</dbReference>
<reference evidence="4 5" key="1">
    <citation type="journal article" date="2014" name="PLoS Genet.">
        <title>Analysis of the Phlebiopsis gigantea genome, transcriptome and secretome provides insight into its pioneer colonization strategies of wood.</title>
        <authorList>
            <person name="Hori C."/>
            <person name="Ishida T."/>
            <person name="Igarashi K."/>
            <person name="Samejima M."/>
            <person name="Suzuki H."/>
            <person name="Master E."/>
            <person name="Ferreira P."/>
            <person name="Ruiz-Duenas F.J."/>
            <person name="Held B."/>
            <person name="Canessa P."/>
            <person name="Larrondo L.F."/>
            <person name="Schmoll M."/>
            <person name="Druzhinina I.S."/>
            <person name="Kubicek C.P."/>
            <person name="Gaskell J.A."/>
            <person name="Kersten P."/>
            <person name="St John F."/>
            <person name="Glasner J."/>
            <person name="Sabat G."/>
            <person name="Splinter BonDurant S."/>
            <person name="Syed K."/>
            <person name="Yadav J."/>
            <person name="Mgbeahuruike A.C."/>
            <person name="Kovalchuk A."/>
            <person name="Asiegbu F.O."/>
            <person name="Lackner G."/>
            <person name="Hoffmeister D."/>
            <person name="Rencoret J."/>
            <person name="Gutierrez A."/>
            <person name="Sun H."/>
            <person name="Lindquist E."/>
            <person name="Barry K."/>
            <person name="Riley R."/>
            <person name="Grigoriev I.V."/>
            <person name="Henrissat B."/>
            <person name="Kues U."/>
            <person name="Berka R.M."/>
            <person name="Martinez A.T."/>
            <person name="Covert S.F."/>
            <person name="Blanchette R.A."/>
            <person name="Cullen D."/>
        </authorList>
    </citation>
    <scope>NUCLEOTIDE SEQUENCE [LARGE SCALE GENOMIC DNA]</scope>
    <source>
        <strain evidence="4 5">11061_1 CR5-6</strain>
    </source>
</reference>
<feature type="region of interest" description="Disordered" evidence="1">
    <location>
        <begin position="414"/>
        <end position="446"/>
    </location>
</feature>
<gene>
    <name evidence="4" type="ORF">PHLGIDRAFT_125291</name>
</gene>
<dbReference type="STRING" id="745531.A0A0C3PTD9"/>
<evidence type="ECO:0000313" key="5">
    <source>
        <dbReference type="Proteomes" id="UP000053257"/>
    </source>
</evidence>
<evidence type="ECO:0000256" key="2">
    <source>
        <dbReference type="SAM" id="Phobius"/>
    </source>
</evidence>
<sequence length="488" mass="54993">MSSILSPTQALSPATEANYANALPQYGFGPQVTFDGLVAGNPFLFRVYTPHGHPPQYESSDPYFVGAKYNDAFSSAAFRSRCAEPSTSQAADACTYTDVIQHLDWTTRSTSPYISTSFSFAWAIWEAIRRYHTNMKHDVEIAVIDARAVADRATTAVEQLMKASPKQRHKDHWKWYRFALEAQDVLVWGHIPGSAVVSSIPLLQILGKLPSYFLYHDISDAKDSPFFKLGWDYARKKPSYRQFCQAITDRFMQMPVDRRLRDTTAGSVRLALAFLRPYFHEHISDNFTTATQNMFDLSYVIAQWPGQWWAREHPEIRELVRCIVHMIGEEMREAKRMQALADATKMQDIVGNLEQLAHAYEARSRPRKLLADIHLSPLPSPSPTLPPSPAMSDYKRHLRLASIDILTDDMVESKASQTELVPEPAPDVVREPLASPKPQRPVSRVKSSGTFDAFARTTSCFLTGLLVGSFVALCVLAPDRRAIARHLT</sequence>
<keyword evidence="2" id="KW-0472">Membrane</keyword>
<keyword evidence="2" id="KW-1133">Transmembrane helix</keyword>
<keyword evidence="5" id="KW-1185">Reference proteome</keyword>
<dbReference type="OrthoDB" id="3359845at2759"/>